<feature type="compositionally biased region" description="Low complexity" evidence="1">
    <location>
        <begin position="237"/>
        <end position="248"/>
    </location>
</feature>
<feature type="compositionally biased region" description="Basic and acidic residues" evidence="1">
    <location>
        <begin position="109"/>
        <end position="122"/>
    </location>
</feature>
<dbReference type="OrthoDB" id="4121058at2759"/>
<accession>A0A8H6RQR2</accession>
<gene>
    <name evidence="2" type="ORF">HII31_02951</name>
</gene>
<feature type="compositionally biased region" description="Basic and acidic residues" evidence="1">
    <location>
        <begin position="249"/>
        <end position="266"/>
    </location>
</feature>
<dbReference type="EMBL" id="JABCIY010000038">
    <property type="protein sequence ID" value="KAF7195633.1"/>
    <property type="molecule type" value="Genomic_DNA"/>
</dbReference>
<feature type="region of interest" description="Disordered" evidence="1">
    <location>
        <begin position="108"/>
        <end position="133"/>
    </location>
</feature>
<name>A0A8H6RQR2_9PEZI</name>
<proteinExistence type="predicted"/>
<feature type="compositionally biased region" description="Polar residues" evidence="1">
    <location>
        <begin position="190"/>
        <end position="201"/>
    </location>
</feature>
<evidence type="ECO:0000313" key="3">
    <source>
        <dbReference type="Proteomes" id="UP000660729"/>
    </source>
</evidence>
<dbReference type="Proteomes" id="UP000660729">
    <property type="component" value="Unassembled WGS sequence"/>
</dbReference>
<feature type="region of interest" description="Disordered" evidence="1">
    <location>
        <begin position="148"/>
        <end position="282"/>
    </location>
</feature>
<comment type="caution">
    <text evidence="2">The sequence shown here is derived from an EMBL/GenBank/DDBJ whole genome shotgun (WGS) entry which is preliminary data.</text>
</comment>
<protein>
    <submittedName>
        <fullName evidence="2">Uncharacterized protein</fullName>
    </submittedName>
</protein>
<keyword evidence="3" id="KW-1185">Reference proteome</keyword>
<feature type="compositionally biased region" description="Low complexity" evidence="1">
    <location>
        <begin position="171"/>
        <end position="189"/>
    </location>
</feature>
<dbReference type="AlphaFoldDB" id="A0A8H6RQR2"/>
<organism evidence="2 3">
    <name type="scientific">Pseudocercospora fuligena</name>
    <dbReference type="NCBI Taxonomy" id="685502"/>
    <lineage>
        <taxon>Eukaryota</taxon>
        <taxon>Fungi</taxon>
        <taxon>Dikarya</taxon>
        <taxon>Ascomycota</taxon>
        <taxon>Pezizomycotina</taxon>
        <taxon>Dothideomycetes</taxon>
        <taxon>Dothideomycetidae</taxon>
        <taxon>Mycosphaerellales</taxon>
        <taxon>Mycosphaerellaceae</taxon>
        <taxon>Pseudocercospora</taxon>
    </lineage>
</organism>
<evidence type="ECO:0000256" key="1">
    <source>
        <dbReference type="SAM" id="MobiDB-lite"/>
    </source>
</evidence>
<sequence length="442" mass="48417">MADSAVVRGEFIYRDVLLVDVGGEGKRHARAAPSEIRDLLNGKAKDQVGHFYEAQLIHYGLQRSKVKDTAKVRLQQALTQGKLKAQPAHLADMESSMKKEYVAVLRRASKADPGKGTKRAREDDVESSAKKTKVSVQVGDISINIDQAGAASSKKQKATPAKVETPKRVSKTSATKATKAVTSTMTSSAGITKTPSSGRTKQTARKSAPWSGPSYQEFPGGPRQDPLHDPENVFQRSSATPKASASAPMKKEPSVKKEPGIKRETTAPRSTPTIKRASPIKHGGYLFDPDAMDTRADLSERQLNITGVYTIFCPQVAEQLPEETDNFRLFICVDNESGITWGGFEIAMKSGNIKMDDIDFARSVSFGWRARDSWEGGLRFGKGYFGEIAFDGNGGVRGTFHGLFNESMEFTGRRRPGPLWAGKSAYKFKQEWDAFPKEAYGN</sequence>
<reference evidence="2" key="1">
    <citation type="submission" date="2020-04" db="EMBL/GenBank/DDBJ databases">
        <title>Draft genome resource of the tomato pathogen Pseudocercospora fuligena.</title>
        <authorList>
            <person name="Zaccaron A."/>
        </authorList>
    </citation>
    <scope>NUCLEOTIDE SEQUENCE</scope>
    <source>
        <strain evidence="2">PF001</strain>
    </source>
</reference>
<evidence type="ECO:0000313" key="2">
    <source>
        <dbReference type="EMBL" id="KAF7195633.1"/>
    </source>
</evidence>